<dbReference type="HOGENOM" id="CLU_039613_6_2_4"/>
<dbReference type="InterPro" id="IPR000847">
    <property type="entry name" value="LysR_HTH_N"/>
</dbReference>
<protein>
    <submittedName>
        <fullName evidence="7">Bacterial regulatory helix-turn-helix, lysR family protein</fullName>
    </submittedName>
</protein>
<organism evidence="7 8">
    <name type="scientific">Janthinobacterium agaricidamnosum NBRC 102515 = DSM 9628</name>
    <dbReference type="NCBI Taxonomy" id="1349767"/>
    <lineage>
        <taxon>Bacteria</taxon>
        <taxon>Pseudomonadati</taxon>
        <taxon>Pseudomonadota</taxon>
        <taxon>Betaproteobacteria</taxon>
        <taxon>Burkholderiales</taxon>
        <taxon>Oxalobacteraceae</taxon>
        <taxon>Janthinobacterium</taxon>
    </lineage>
</organism>
<evidence type="ECO:0000259" key="6">
    <source>
        <dbReference type="PROSITE" id="PS50931"/>
    </source>
</evidence>
<name>W0V3G2_9BURK</name>
<dbReference type="Gene3D" id="3.40.190.290">
    <property type="match status" value="1"/>
</dbReference>
<evidence type="ECO:0000256" key="3">
    <source>
        <dbReference type="ARBA" id="ARBA00023125"/>
    </source>
</evidence>
<gene>
    <name evidence="7" type="ORF">GJA_2739</name>
</gene>
<dbReference type="PANTHER" id="PTHR30346:SF0">
    <property type="entry name" value="HCA OPERON TRANSCRIPTIONAL ACTIVATOR HCAR"/>
    <property type="match status" value="1"/>
</dbReference>
<dbReference type="GO" id="GO:0003677">
    <property type="term" value="F:DNA binding"/>
    <property type="evidence" value="ECO:0007669"/>
    <property type="project" value="UniProtKB-KW"/>
</dbReference>
<dbReference type="PATRIC" id="fig|1349767.4.peg.4466"/>
<reference evidence="7 8" key="1">
    <citation type="journal article" date="2015" name="Genome Announc.">
        <title>Genome Sequence of Mushroom Soft-Rot Pathogen Janthinobacterium agaricidamnosum.</title>
        <authorList>
            <person name="Graupner K."/>
            <person name="Lackner G."/>
            <person name="Hertweck C."/>
        </authorList>
    </citation>
    <scope>NUCLEOTIDE SEQUENCE [LARGE SCALE GENOMIC DNA]</scope>
    <source>
        <strain evidence="8">NBRC 102515 / DSM 9628</strain>
    </source>
</reference>
<evidence type="ECO:0000313" key="8">
    <source>
        <dbReference type="Proteomes" id="UP000027604"/>
    </source>
</evidence>
<dbReference type="InterPro" id="IPR036390">
    <property type="entry name" value="WH_DNA-bd_sf"/>
</dbReference>
<sequence>MIDEEITLKKLEVFLAFMRLHKLARVSEELGQSAVSVHRSLHSLEQGLRCPLFKREGRSLVPLPSAYAFAKHAQRAVGECEEGIRKVRELAGFNTNRLKIGSLYSLTLRCVPQLLIGLKLRKPALNVDLTLGSNQELLQSLDDGRLDAIVIGMQAPLNDPNLIAVPLFEDEVRLAAPPGSPYAGQAQIDLKRMRDEKFITLGDGFVTSDSFAHAFRQAGFVPETVMRVGDIFSLINLVSGGIGYSLLPGRVAEFSSRIELIPLAGQYASHQSITLLLPKNRERDPNLLALAAQCRMYGKQRQDDLGKPPAALPAHTSPVR</sequence>
<dbReference type="InterPro" id="IPR036388">
    <property type="entry name" value="WH-like_DNA-bd_sf"/>
</dbReference>
<dbReference type="AlphaFoldDB" id="W0V3G2"/>
<dbReference type="KEGG" id="jag:GJA_2739"/>
<dbReference type="Proteomes" id="UP000027604">
    <property type="component" value="Chromosome I"/>
</dbReference>
<dbReference type="SUPFAM" id="SSF46785">
    <property type="entry name" value="Winged helix' DNA-binding domain"/>
    <property type="match status" value="1"/>
</dbReference>
<dbReference type="PROSITE" id="PS50931">
    <property type="entry name" value="HTH_LYSR"/>
    <property type="match status" value="1"/>
</dbReference>
<dbReference type="PANTHER" id="PTHR30346">
    <property type="entry name" value="TRANSCRIPTIONAL DUAL REGULATOR HCAR-RELATED"/>
    <property type="match status" value="1"/>
</dbReference>
<comment type="similarity">
    <text evidence="1">Belongs to the LysR transcriptional regulatory family.</text>
</comment>
<feature type="domain" description="HTH lysR-type" evidence="6">
    <location>
        <begin position="6"/>
        <end position="63"/>
    </location>
</feature>
<feature type="region of interest" description="Disordered" evidence="5">
    <location>
        <begin position="301"/>
        <end position="320"/>
    </location>
</feature>
<dbReference type="Gene3D" id="1.10.10.10">
    <property type="entry name" value="Winged helix-like DNA-binding domain superfamily/Winged helix DNA-binding domain"/>
    <property type="match status" value="1"/>
</dbReference>
<evidence type="ECO:0000256" key="5">
    <source>
        <dbReference type="SAM" id="MobiDB-lite"/>
    </source>
</evidence>
<proteinExistence type="inferred from homology"/>
<keyword evidence="2" id="KW-0805">Transcription regulation</keyword>
<dbReference type="STRING" id="1349767.GJA_2739"/>
<accession>W0V3G2</accession>
<evidence type="ECO:0000313" key="7">
    <source>
        <dbReference type="EMBL" id="CDG83369.1"/>
    </source>
</evidence>
<dbReference type="Pfam" id="PF00126">
    <property type="entry name" value="HTH_1"/>
    <property type="match status" value="1"/>
</dbReference>
<dbReference type="Pfam" id="PF03466">
    <property type="entry name" value="LysR_substrate"/>
    <property type="match status" value="1"/>
</dbReference>
<keyword evidence="4" id="KW-0804">Transcription</keyword>
<dbReference type="EMBL" id="HG322949">
    <property type="protein sequence ID" value="CDG83369.1"/>
    <property type="molecule type" value="Genomic_DNA"/>
</dbReference>
<dbReference type="GO" id="GO:0032993">
    <property type="term" value="C:protein-DNA complex"/>
    <property type="evidence" value="ECO:0007669"/>
    <property type="project" value="TreeGrafter"/>
</dbReference>
<evidence type="ECO:0000256" key="4">
    <source>
        <dbReference type="ARBA" id="ARBA00023163"/>
    </source>
</evidence>
<evidence type="ECO:0000256" key="2">
    <source>
        <dbReference type="ARBA" id="ARBA00023015"/>
    </source>
</evidence>
<dbReference type="eggNOG" id="COG0583">
    <property type="taxonomic scope" value="Bacteria"/>
</dbReference>
<dbReference type="GO" id="GO:0003700">
    <property type="term" value="F:DNA-binding transcription factor activity"/>
    <property type="evidence" value="ECO:0007669"/>
    <property type="project" value="InterPro"/>
</dbReference>
<keyword evidence="3" id="KW-0238">DNA-binding</keyword>
<dbReference type="SUPFAM" id="SSF53850">
    <property type="entry name" value="Periplasmic binding protein-like II"/>
    <property type="match status" value="1"/>
</dbReference>
<keyword evidence="8" id="KW-1185">Reference proteome</keyword>
<dbReference type="InterPro" id="IPR005119">
    <property type="entry name" value="LysR_subst-bd"/>
</dbReference>
<evidence type="ECO:0000256" key="1">
    <source>
        <dbReference type="ARBA" id="ARBA00009437"/>
    </source>
</evidence>